<proteinExistence type="predicted"/>
<keyword evidence="3" id="KW-1185">Reference proteome</keyword>
<evidence type="ECO:0000256" key="1">
    <source>
        <dbReference type="SAM" id="Phobius"/>
    </source>
</evidence>
<evidence type="ECO:0000313" key="3">
    <source>
        <dbReference type="Proteomes" id="UP000499080"/>
    </source>
</evidence>
<keyword evidence="1" id="KW-0472">Membrane</keyword>
<sequence>MSNLLQACRIAEQDCCKLKLLSDCSSVQRRCSRAQCNPALMCTGNKGTQTKMVARTFLLHAFCTTQFGGIWAFLQQQRVATPAVALLVSSGVWHIATGSDCLPLWFFFGIQTHVSTAVLIALVMVPQPTDDTTVHIQLSGNSRLSCTSLQHTDSPPTHLIMQMVSSTHALLFGYLGFRGTIAACEL</sequence>
<dbReference type="EMBL" id="BGPR01001486">
    <property type="protein sequence ID" value="GBM55117.1"/>
    <property type="molecule type" value="Genomic_DNA"/>
</dbReference>
<dbReference type="Proteomes" id="UP000499080">
    <property type="component" value="Unassembled WGS sequence"/>
</dbReference>
<feature type="transmembrane region" description="Helical" evidence="1">
    <location>
        <begin position="104"/>
        <end position="125"/>
    </location>
</feature>
<evidence type="ECO:0000313" key="2">
    <source>
        <dbReference type="EMBL" id="GBM55117.1"/>
    </source>
</evidence>
<gene>
    <name evidence="2" type="ORF">AVEN_208630_1</name>
</gene>
<feature type="transmembrane region" description="Helical" evidence="1">
    <location>
        <begin position="56"/>
        <end position="74"/>
    </location>
</feature>
<feature type="transmembrane region" description="Helical" evidence="1">
    <location>
        <begin position="80"/>
        <end position="97"/>
    </location>
</feature>
<comment type="caution">
    <text evidence="2">The sequence shown here is derived from an EMBL/GenBank/DDBJ whole genome shotgun (WGS) entry which is preliminary data.</text>
</comment>
<reference evidence="2 3" key="1">
    <citation type="journal article" date="2019" name="Sci. Rep.">
        <title>Orb-weaving spider Araneus ventricosus genome elucidates the spidroin gene catalogue.</title>
        <authorList>
            <person name="Kono N."/>
            <person name="Nakamura H."/>
            <person name="Ohtoshi R."/>
            <person name="Moran D.A.P."/>
            <person name="Shinohara A."/>
            <person name="Yoshida Y."/>
            <person name="Fujiwara M."/>
            <person name="Mori M."/>
            <person name="Tomita M."/>
            <person name="Arakawa K."/>
        </authorList>
    </citation>
    <scope>NUCLEOTIDE SEQUENCE [LARGE SCALE GENOMIC DNA]</scope>
</reference>
<keyword evidence="1" id="KW-0812">Transmembrane</keyword>
<protein>
    <submittedName>
        <fullName evidence="2">Uncharacterized protein</fullName>
    </submittedName>
</protein>
<keyword evidence="1" id="KW-1133">Transmembrane helix</keyword>
<dbReference type="OrthoDB" id="6472460at2759"/>
<name>A0A4Y2GPH7_ARAVE</name>
<accession>A0A4Y2GPH7</accession>
<organism evidence="2 3">
    <name type="scientific">Araneus ventricosus</name>
    <name type="common">Orbweaver spider</name>
    <name type="synonym">Epeira ventricosa</name>
    <dbReference type="NCBI Taxonomy" id="182803"/>
    <lineage>
        <taxon>Eukaryota</taxon>
        <taxon>Metazoa</taxon>
        <taxon>Ecdysozoa</taxon>
        <taxon>Arthropoda</taxon>
        <taxon>Chelicerata</taxon>
        <taxon>Arachnida</taxon>
        <taxon>Araneae</taxon>
        <taxon>Araneomorphae</taxon>
        <taxon>Entelegynae</taxon>
        <taxon>Araneoidea</taxon>
        <taxon>Araneidae</taxon>
        <taxon>Araneus</taxon>
    </lineage>
</organism>
<dbReference type="AlphaFoldDB" id="A0A4Y2GPH7"/>
<feature type="transmembrane region" description="Helical" evidence="1">
    <location>
        <begin position="159"/>
        <end position="177"/>
    </location>
</feature>